<dbReference type="GO" id="GO:0000995">
    <property type="term" value="F:RNA polymerase III general transcription initiation factor activity"/>
    <property type="evidence" value="ECO:0007669"/>
    <property type="project" value="TreeGrafter"/>
</dbReference>
<dbReference type="GO" id="GO:0097550">
    <property type="term" value="C:transcription preinitiation complex"/>
    <property type="evidence" value="ECO:0007669"/>
    <property type="project" value="TreeGrafter"/>
</dbReference>
<dbReference type="SUPFAM" id="SSF47954">
    <property type="entry name" value="Cyclin-like"/>
    <property type="match status" value="1"/>
</dbReference>
<keyword evidence="7" id="KW-0804">Transcription</keyword>
<dbReference type="Proteomes" id="UP000886523">
    <property type="component" value="Unassembled WGS sequence"/>
</dbReference>
<name>A0A9P6E1S7_9AGAM</name>
<dbReference type="GO" id="GO:0005634">
    <property type="term" value="C:nucleus"/>
    <property type="evidence" value="ECO:0007669"/>
    <property type="project" value="UniProtKB-SubCell"/>
</dbReference>
<keyword evidence="6" id="KW-0805">Transcription regulation</keyword>
<evidence type="ECO:0000256" key="7">
    <source>
        <dbReference type="ARBA" id="ARBA00023163"/>
    </source>
</evidence>
<dbReference type="OrthoDB" id="2527864at2759"/>
<reference evidence="10" key="1">
    <citation type="journal article" date="2020" name="Nat. Commun.">
        <title>Large-scale genome sequencing of mycorrhizal fungi provides insights into the early evolution of symbiotic traits.</title>
        <authorList>
            <person name="Miyauchi S."/>
            <person name="Kiss E."/>
            <person name="Kuo A."/>
            <person name="Drula E."/>
            <person name="Kohler A."/>
            <person name="Sanchez-Garcia M."/>
            <person name="Morin E."/>
            <person name="Andreopoulos B."/>
            <person name="Barry K.W."/>
            <person name="Bonito G."/>
            <person name="Buee M."/>
            <person name="Carver A."/>
            <person name="Chen C."/>
            <person name="Cichocki N."/>
            <person name="Clum A."/>
            <person name="Culley D."/>
            <person name="Crous P.W."/>
            <person name="Fauchery L."/>
            <person name="Girlanda M."/>
            <person name="Hayes R.D."/>
            <person name="Keri Z."/>
            <person name="LaButti K."/>
            <person name="Lipzen A."/>
            <person name="Lombard V."/>
            <person name="Magnuson J."/>
            <person name="Maillard F."/>
            <person name="Murat C."/>
            <person name="Nolan M."/>
            <person name="Ohm R.A."/>
            <person name="Pangilinan J."/>
            <person name="Pereira M.F."/>
            <person name="Perotto S."/>
            <person name="Peter M."/>
            <person name="Pfister S."/>
            <person name="Riley R."/>
            <person name="Sitrit Y."/>
            <person name="Stielow J.B."/>
            <person name="Szollosi G."/>
            <person name="Zifcakova L."/>
            <person name="Stursova M."/>
            <person name="Spatafora J.W."/>
            <person name="Tedersoo L."/>
            <person name="Vaario L.M."/>
            <person name="Yamada A."/>
            <person name="Yan M."/>
            <person name="Wang P."/>
            <person name="Xu J."/>
            <person name="Bruns T."/>
            <person name="Baldrian P."/>
            <person name="Vilgalys R."/>
            <person name="Dunand C."/>
            <person name="Henrissat B."/>
            <person name="Grigoriev I.V."/>
            <person name="Hibbett D."/>
            <person name="Nagy L.G."/>
            <person name="Martin F.M."/>
        </authorList>
    </citation>
    <scope>NUCLEOTIDE SEQUENCE</scope>
    <source>
        <strain evidence="10">UP504</strain>
    </source>
</reference>
<evidence type="ECO:0000256" key="1">
    <source>
        <dbReference type="ARBA" id="ARBA00004123"/>
    </source>
</evidence>
<evidence type="ECO:0008006" key="12">
    <source>
        <dbReference type="Google" id="ProtNLM"/>
    </source>
</evidence>
<evidence type="ECO:0000256" key="8">
    <source>
        <dbReference type="ARBA" id="ARBA00023242"/>
    </source>
</evidence>
<keyword evidence="8" id="KW-0539">Nucleus</keyword>
<dbReference type="Gene3D" id="1.10.472.170">
    <property type="match status" value="1"/>
</dbReference>
<dbReference type="PANTHER" id="PTHR11618:SF4">
    <property type="entry name" value="TRANSCRIPTION FACTOR IIIB 90 KDA SUBUNIT"/>
    <property type="match status" value="1"/>
</dbReference>
<dbReference type="GO" id="GO:0008270">
    <property type="term" value="F:zinc ion binding"/>
    <property type="evidence" value="ECO:0007669"/>
    <property type="project" value="UniProtKB-KW"/>
</dbReference>
<evidence type="ECO:0000256" key="3">
    <source>
        <dbReference type="ARBA" id="ARBA00022723"/>
    </source>
</evidence>
<dbReference type="EMBL" id="MU128915">
    <property type="protein sequence ID" value="KAF9519803.1"/>
    <property type="molecule type" value="Genomic_DNA"/>
</dbReference>
<dbReference type="InterPro" id="IPR036915">
    <property type="entry name" value="Cyclin-like_sf"/>
</dbReference>
<evidence type="ECO:0000256" key="6">
    <source>
        <dbReference type="ARBA" id="ARBA00023015"/>
    </source>
</evidence>
<evidence type="ECO:0000256" key="2">
    <source>
        <dbReference type="ARBA" id="ARBA00010857"/>
    </source>
</evidence>
<feature type="region of interest" description="Disordered" evidence="9">
    <location>
        <begin position="371"/>
        <end position="410"/>
    </location>
</feature>
<comment type="similarity">
    <text evidence="2">Belongs to the TFIIB family.</text>
</comment>
<evidence type="ECO:0000256" key="4">
    <source>
        <dbReference type="ARBA" id="ARBA00022771"/>
    </source>
</evidence>
<comment type="subcellular location">
    <subcellularLocation>
        <location evidence="1">Nucleus</location>
    </subcellularLocation>
</comment>
<sequence length="581" mass="63399">MTCGTCGSGNTAYVAEAFADICTNCGTLVDAQQVELYVDSTNELEGQIGRSYYAGPSTLKGVYGNRSLAGQGNKELYDRNNKNAAHKAIQNLLTSLQHPGLVPRARNVFDQSMKAGQFRWGKTSKLVEGAAVAVALRENDRSETLIDIAVRLSVSLTSLARMFGKIKTLLSLNLPPNDAVLLLPNLLKTISTLAEAPSELAPALQRYLQTISITDVSRFAASLSALCQRVSLTHQRAASPVACALVIAAFEGVCGRPMPEYHNLIAKLASQIGFAKTTIMERYREIGRLVHDWKTNLPWVDSAKNKSARGVAGRESNARWMKDVVTFQQSLWKASLGHTDSPAEDSPEVLLLDDDSDDTFFEVLKDSDETPTDFDATAINPAKTAPQPADEGTRKRVCPARDPDTWMTNAGRPDAYVRRLKRPEAYHRKIFQDAAASVLSYAPHSSSSSQSSVPASSASHVLRSQLLADPSSLYGQRVLSRLAMLAASKGGEQFVDDDDLFEPGEMDALFRDEEEMEALKDRWAVEGMSLEEEDINGSERDGAQRNDVLGELGSPSDWDAGLEKVAEDTEEIVGDWRPLSP</sequence>
<evidence type="ECO:0000313" key="11">
    <source>
        <dbReference type="Proteomes" id="UP000886523"/>
    </source>
</evidence>
<gene>
    <name evidence="10" type="ORF">BS47DRAFT_1481712</name>
</gene>
<keyword evidence="5" id="KW-0862">Zinc</keyword>
<keyword evidence="4" id="KW-0863">Zinc-finger</keyword>
<protein>
    <recommendedName>
        <fullName evidence="12">B-related factor 1</fullName>
    </recommendedName>
</protein>
<accession>A0A9P6E1S7</accession>
<feature type="compositionally biased region" description="Basic and acidic residues" evidence="9">
    <location>
        <begin position="391"/>
        <end position="404"/>
    </location>
</feature>
<comment type="caution">
    <text evidence="10">The sequence shown here is derived from an EMBL/GenBank/DDBJ whole genome shotgun (WGS) entry which is preliminary data.</text>
</comment>
<evidence type="ECO:0000256" key="5">
    <source>
        <dbReference type="ARBA" id="ARBA00022833"/>
    </source>
</evidence>
<dbReference type="PANTHER" id="PTHR11618">
    <property type="entry name" value="TRANSCRIPTION INITIATION FACTOR IIB-RELATED"/>
    <property type="match status" value="1"/>
</dbReference>
<dbReference type="AlphaFoldDB" id="A0A9P6E1S7"/>
<organism evidence="10 11">
    <name type="scientific">Hydnum rufescens UP504</name>
    <dbReference type="NCBI Taxonomy" id="1448309"/>
    <lineage>
        <taxon>Eukaryota</taxon>
        <taxon>Fungi</taxon>
        <taxon>Dikarya</taxon>
        <taxon>Basidiomycota</taxon>
        <taxon>Agaricomycotina</taxon>
        <taxon>Agaricomycetes</taxon>
        <taxon>Cantharellales</taxon>
        <taxon>Hydnaceae</taxon>
        <taxon>Hydnum</taxon>
    </lineage>
</organism>
<feature type="region of interest" description="Disordered" evidence="9">
    <location>
        <begin position="531"/>
        <end position="561"/>
    </location>
</feature>
<dbReference type="GO" id="GO:0000126">
    <property type="term" value="C:transcription factor TFIIIB complex"/>
    <property type="evidence" value="ECO:0007669"/>
    <property type="project" value="TreeGrafter"/>
</dbReference>
<evidence type="ECO:0000313" key="10">
    <source>
        <dbReference type="EMBL" id="KAF9519803.1"/>
    </source>
</evidence>
<proteinExistence type="inferred from homology"/>
<keyword evidence="3" id="KW-0479">Metal-binding</keyword>
<dbReference type="GO" id="GO:0001006">
    <property type="term" value="F:RNA polymerase III type 3 promoter sequence-specific DNA binding"/>
    <property type="evidence" value="ECO:0007669"/>
    <property type="project" value="TreeGrafter"/>
</dbReference>
<dbReference type="InterPro" id="IPR000812">
    <property type="entry name" value="TFIIB"/>
</dbReference>
<evidence type="ECO:0000256" key="9">
    <source>
        <dbReference type="SAM" id="MobiDB-lite"/>
    </source>
</evidence>
<keyword evidence="11" id="KW-1185">Reference proteome</keyword>
<dbReference type="GO" id="GO:0070897">
    <property type="term" value="P:transcription preinitiation complex assembly"/>
    <property type="evidence" value="ECO:0007669"/>
    <property type="project" value="InterPro"/>
</dbReference>